<feature type="region of interest" description="Disordered" evidence="1">
    <location>
        <begin position="746"/>
        <end position="807"/>
    </location>
</feature>
<feature type="compositionally biased region" description="Polar residues" evidence="1">
    <location>
        <begin position="454"/>
        <end position="467"/>
    </location>
</feature>
<feature type="compositionally biased region" description="Basic and acidic residues" evidence="1">
    <location>
        <begin position="787"/>
        <end position="807"/>
    </location>
</feature>
<sequence length="807" mass="90226">MKDTYNHCERSKEITSTFDSSQDTNLLPSTEDSREQSDLEDECQLFRSLIKRNILKLGSVEEKCAIFTWLRNFDLENDEAKKCRIIKLILISLRNTEAIRNGGSKTKTDRTAVPETETDISETREQNPEPCGVSTSTDSSIANAKRLPQDEEDSIEDHCCVDTIPIESDRNISHEVVVPYTDKCRGQISEPCNEPANSDSSGNPEERLNDVKDHFDLWSDVVPGISPWSVADFCQLTGSQPQRLWTARRSANGLINDGLPLAYYTRHRPSGRLANNRCYYARLSAGNDDHNRICRVPTRVAGRQPGVVDGRRGPAIWDNQQRLPPLRAAFRNQNPAADERQQHQRRPSRIPIATHRQASEPRRVDNPVQLYEGSRIPVMNRAGAAPARVSRPRPPTVHGRVHARQEQPNVRASQEQPNVQAIQEQPHVQERQEQPRALSPSNDPPRDRHGSYNDMPSANVGQQCPRRNTINVNAAGPCQRHNIYNAPDQNAAHPRDAARRASFDAPANQMNPRGPYGAARRATYDTPGGQMNPRGPYDAARRAPFDEPVAQLDPDNVRRALFDAQANQMNAGRRATPDAVPNQPNPGSLRRDTYDVPDPMTRQRNMTYAAGTSHVGVNRGGSTFTVSGTISVNTSGNGVMPMFFAEDESAHMHSPQQSPQRMADPDTSDDVVAEDFLDNFERFNNVLAPRAIALPGSPYVHVDANAPRGNTPEGWINNDMSSIGSEPRSMDITPARYGFYQDGNGMDDDSWSMDQDRENVPFGLDDSYEMPQANHAQPAIRRSRGVSLDRDRGPCGRRRDTFDRRTH</sequence>
<feature type="compositionally biased region" description="Polar residues" evidence="1">
    <location>
        <begin position="14"/>
        <end position="30"/>
    </location>
</feature>
<dbReference type="AlphaFoldDB" id="A0A5E4N403"/>
<reference evidence="2 3" key="1">
    <citation type="submission" date="2019-08" db="EMBL/GenBank/DDBJ databases">
        <authorList>
            <person name="Alioto T."/>
            <person name="Alioto T."/>
            <person name="Gomez Garrido J."/>
        </authorList>
    </citation>
    <scope>NUCLEOTIDE SEQUENCE [LARGE SCALE GENOMIC DNA]</scope>
</reference>
<feature type="region of interest" description="Disordered" evidence="1">
    <location>
        <begin position="1"/>
        <end position="38"/>
    </location>
</feature>
<dbReference type="EMBL" id="CABPRJ010001468">
    <property type="protein sequence ID" value="VVC38311.1"/>
    <property type="molecule type" value="Genomic_DNA"/>
</dbReference>
<feature type="region of interest" description="Disordered" evidence="1">
    <location>
        <begin position="334"/>
        <end position="467"/>
    </location>
</feature>
<evidence type="ECO:0000313" key="3">
    <source>
        <dbReference type="Proteomes" id="UP000325440"/>
    </source>
</evidence>
<evidence type="ECO:0000313" key="2">
    <source>
        <dbReference type="EMBL" id="VVC38311.1"/>
    </source>
</evidence>
<feature type="region of interest" description="Disordered" evidence="1">
    <location>
        <begin position="485"/>
        <end position="516"/>
    </location>
</feature>
<feature type="compositionally biased region" description="Basic and acidic residues" evidence="1">
    <location>
        <begin position="493"/>
        <end position="502"/>
    </location>
</feature>
<accession>A0A5E4N403</accession>
<name>A0A5E4N403_9HEMI</name>
<gene>
    <name evidence="2" type="ORF">CINCED_3A019971</name>
</gene>
<evidence type="ECO:0000256" key="1">
    <source>
        <dbReference type="SAM" id="MobiDB-lite"/>
    </source>
</evidence>
<protein>
    <submittedName>
        <fullName evidence="2">Uncharacterized protein</fullName>
    </submittedName>
</protein>
<feature type="region of interest" description="Disordered" evidence="1">
    <location>
        <begin position="102"/>
        <end position="148"/>
    </location>
</feature>
<feature type="compositionally biased region" description="Basic and acidic residues" evidence="1">
    <location>
        <begin position="1"/>
        <end position="13"/>
    </location>
</feature>
<feature type="region of interest" description="Disordered" evidence="1">
    <location>
        <begin position="569"/>
        <end position="597"/>
    </location>
</feature>
<keyword evidence="3" id="KW-1185">Reference proteome</keyword>
<dbReference type="OrthoDB" id="6609854at2759"/>
<feature type="compositionally biased region" description="Polar residues" evidence="1">
    <location>
        <begin position="406"/>
        <end position="423"/>
    </location>
</feature>
<dbReference type="Proteomes" id="UP000325440">
    <property type="component" value="Unassembled WGS sequence"/>
</dbReference>
<feature type="compositionally biased region" description="Polar residues" evidence="1">
    <location>
        <begin position="133"/>
        <end position="142"/>
    </location>
</feature>
<organism evidence="2 3">
    <name type="scientific">Cinara cedri</name>
    <dbReference type="NCBI Taxonomy" id="506608"/>
    <lineage>
        <taxon>Eukaryota</taxon>
        <taxon>Metazoa</taxon>
        <taxon>Ecdysozoa</taxon>
        <taxon>Arthropoda</taxon>
        <taxon>Hexapoda</taxon>
        <taxon>Insecta</taxon>
        <taxon>Pterygota</taxon>
        <taxon>Neoptera</taxon>
        <taxon>Paraneoptera</taxon>
        <taxon>Hemiptera</taxon>
        <taxon>Sternorrhyncha</taxon>
        <taxon>Aphidomorpha</taxon>
        <taxon>Aphidoidea</taxon>
        <taxon>Aphididae</taxon>
        <taxon>Lachninae</taxon>
        <taxon>Cinara</taxon>
    </lineage>
</organism>
<proteinExistence type="predicted"/>